<dbReference type="AlphaFoldDB" id="A0A1E4RVA2"/>
<feature type="compositionally biased region" description="Basic and acidic residues" evidence="1">
    <location>
        <begin position="9"/>
        <end position="25"/>
    </location>
</feature>
<feature type="domain" description="Wings apart-like protein C-terminal" evidence="2">
    <location>
        <begin position="248"/>
        <end position="302"/>
    </location>
</feature>
<keyword evidence="4" id="KW-1185">Reference proteome</keyword>
<accession>A0A1E4RVA2</accession>
<feature type="compositionally biased region" description="Basic and acidic residues" evidence="1">
    <location>
        <begin position="34"/>
        <end position="44"/>
    </location>
</feature>
<feature type="region of interest" description="Disordered" evidence="1">
    <location>
        <begin position="167"/>
        <end position="245"/>
    </location>
</feature>
<dbReference type="Proteomes" id="UP000094389">
    <property type="component" value="Unassembled WGS sequence"/>
</dbReference>
<feature type="compositionally biased region" description="Polar residues" evidence="1">
    <location>
        <begin position="47"/>
        <end position="56"/>
    </location>
</feature>
<dbReference type="InterPro" id="IPR022771">
    <property type="entry name" value="WAPL_C"/>
</dbReference>
<dbReference type="Gene3D" id="1.25.10.60">
    <property type="entry name" value="Rad61, Wapl domain"/>
    <property type="match status" value="1"/>
</dbReference>
<sequence>MFEEASPVEELRRSPRLRAKSEALRNDVSSIEHSPTRRTPERRPMNRNAQLSTPSPKLNRFFVESQLKPRWSPSLSPQTNRSHELRTSSSTTSPITQKLLALSNDGDCNERVKSDSGVADEWDFLDVVDEAKVKRTTLKLSLTPSREHAADECKEIIKVFEHQIQASNDHDTKGHSAKEESSNLVTESPNSHGSPRINRSKRTYGAHRSFLVRKTKSQSEGDESPAEEDHMPSSEPEDAGNNSTCDLKNLADLRAQGSNAQFVDELSFIMDGIKENPTVSSFLELAMKLSDEQFVEFLKATGNLSLWQYTNADDCTMCYIFAYITSQTGQLDDYDPLKVENIILTLLRCTEVRPLRASKLVRTLFDEWDSHLEVKHSTSYYALSVILENGLSTSKQLVDGIIALMDRIKLIDDTESFEMALIIYEKYLSEKDEVEPEFEKVVNVLLKPQLASERTKILCLKVLILMSIKKFDKVYRSELVIRSIDEAINTDDMETQAALISAQSIRISYTHYSPNAMWSASATTLYSLDLSTVRIVNALSRNSIEKR</sequence>
<dbReference type="OrthoDB" id="4097123at2759"/>
<feature type="compositionally biased region" description="Basic residues" evidence="1">
    <location>
        <begin position="198"/>
        <end position="216"/>
    </location>
</feature>
<proteinExistence type="predicted"/>
<gene>
    <name evidence="3" type="ORF">CYBJADRAFT_192146</name>
</gene>
<feature type="compositionally biased region" description="Polar residues" evidence="1">
    <location>
        <begin position="182"/>
        <end position="193"/>
    </location>
</feature>
<evidence type="ECO:0000259" key="2">
    <source>
        <dbReference type="Pfam" id="PF07814"/>
    </source>
</evidence>
<evidence type="ECO:0000313" key="3">
    <source>
        <dbReference type="EMBL" id="ODV71192.1"/>
    </source>
</evidence>
<dbReference type="EMBL" id="KV453943">
    <property type="protein sequence ID" value="ODV71192.1"/>
    <property type="molecule type" value="Genomic_DNA"/>
</dbReference>
<dbReference type="InterPro" id="IPR038496">
    <property type="entry name" value="Rad61_Wapl_sf"/>
</dbReference>
<protein>
    <recommendedName>
        <fullName evidence="2">Wings apart-like protein C-terminal domain-containing protein</fullName>
    </recommendedName>
</protein>
<dbReference type="Pfam" id="PF07814">
    <property type="entry name" value="WAPL"/>
    <property type="match status" value="1"/>
</dbReference>
<evidence type="ECO:0000256" key="1">
    <source>
        <dbReference type="SAM" id="MobiDB-lite"/>
    </source>
</evidence>
<feature type="compositionally biased region" description="Basic and acidic residues" evidence="1">
    <location>
        <begin position="168"/>
        <end position="181"/>
    </location>
</feature>
<reference evidence="3 4" key="1">
    <citation type="journal article" date="2016" name="Proc. Natl. Acad. Sci. U.S.A.">
        <title>Comparative genomics of biotechnologically important yeasts.</title>
        <authorList>
            <person name="Riley R."/>
            <person name="Haridas S."/>
            <person name="Wolfe K.H."/>
            <person name="Lopes M.R."/>
            <person name="Hittinger C.T."/>
            <person name="Goeker M."/>
            <person name="Salamov A.A."/>
            <person name="Wisecaver J.H."/>
            <person name="Long T.M."/>
            <person name="Calvey C.H."/>
            <person name="Aerts A.L."/>
            <person name="Barry K.W."/>
            <person name="Choi C."/>
            <person name="Clum A."/>
            <person name="Coughlan A.Y."/>
            <person name="Deshpande S."/>
            <person name="Douglass A.P."/>
            <person name="Hanson S.J."/>
            <person name="Klenk H.-P."/>
            <person name="LaButti K.M."/>
            <person name="Lapidus A."/>
            <person name="Lindquist E.A."/>
            <person name="Lipzen A.M."/>
            <person name="Meier-Kolthoff J.P."/>
            <person name="Ohm R.A."/>
            <person name="Otillar R.P."/>
            <person name="Pangilinan J.L."/>
            <person name="Peng Y."/>
            <person name="Rokas A."/>
            <person name="Rosa C.A."/>
            <person name="Scheuner C."/>
            <person name="Sibirny A.A."/>
            <person name="Slot J.C."/>
            <person name="Stielow J.B."/>
            <person name="Sun H."/>
            <person name="Kurtzman C.P."/>
            <person name="Blackwell M."/>
            <person name="Grigoriev I.V."/>
            <person name="Jeffries T.W."/>
        </authorList>
    </citation>
    <scope>NUCLEOTIDE SEQUENCE [LARGE SCALE GENOMIC DNA]</scope>
    <source>
        <strain evidence="4">ATCC 18201 / CBS 1600 / BCRC 20928 / JCM 3617 / NBRC 0987 / NRRL Y-1542</strain>
    </source>
</reference>
<dbReference type="RefSeq" id="XP_020068231.1">
    <property type="nucleotide sequence ID" value="XM_020217430.1"/>
</dbReference>
<organism evidence="3 4">
    <name type="scientific">Cyberlindnera jadinii (strain ATCC 18201 / CBS 1600 / BCRC 20928 / JCM 3617 / NBRC 0987 / NRRL Y-1542)</name>
    <name type="common">Torula yeast</name>
    <name type="synonym">Candida utilis</name>
    <dbReference type="NCBI Taxonomy" id="983966"/>
    <lineage>
        <taxon>Eukaryota</taxon>
        <taxon>Fungi</taxon>
        <taxon>Dikarya</taxon>
        <taxon>Ascomycota</taxon>
        <taxon>Saccharomycotina</taxon>
        <taxon>Saccharomycetes</taxon>
        <taxon>Phaffomycetales</taxon>
        <taxon>Phaffomycetaceae</taxon>
        <taxon>Cyberlindnera</taxon>
    </lineage>
</organism>
<name>A0A1E4RVA2_CYBJN</name>
<dbReference type="GeneID" id="30991826"/>
<feature type="region of interest" description="Disordered" evidence="1">
    <location>
        <begin position="1"/>
        <end position="93"/>
    </location>
</feature>
<evidence type="ECO:0000313" key="4">
    <source>
        <dbReference type="Proteomes" id="UP000094389"/>
    </source>
</evidence>